<reference evidence="1" key="1">
    <citation type="submission" date="2021-06" db="EMBL/GenBank/DDBJ databases">
        <authorList>
            <person name="Kallberg Y."/>
            <person name="Tangrot J."/>
            <person name="Rosling A."/>
        </authorList>
    </citation>
    <scope>NUCLEOTIDE SEQUENCE</scope>
    <source>
        <strain evidence="1">IL203A</strain>
    </source>
</reference>
<evidence type="ECO:0000313" key="1">
    <source>
        <dbReference type="EMBL" id="CAG8639463.1"/>
    </source>
</evidence>
<feature type="non-terminal residue" evidence="1">
    <location>
        <position position="1"/>
    </location>
</feature>
<gene>
    <name evidence="1" type="ORF">DHETER_LOCUS8776</name>
</gene>
<comment type="caution">
    <text evidence="1">The sequence shown here is derived from an EMBL/GenBank/DDBJ whole genome shotgun (WGS) entry which is preliminary data.</text>
</comment>
<keyword evidence="2" id="KW-1185">Reference proteome</keyword>
<accession>A0ACA9N8T3</accession>
<dbReference type="EMBL" id="CAJVPU010014355">
    <property type="protein sequence ID" value="CAG8639463.1"/>
    <property type="molecule type" value="Genomic_DNA"/>
</dbReference>
<sequence>RKTFPVDVQPHVYSNNIYILNTENNSWVSSFNKVSQGTPTNRDGTPNNQGDTSTGDGNSST</sequence>
<feature type="non-terminal residue" evidence="1">
    <location>
        <position position="61"/>
    </location>
</feature>
<name>A0ACA9N8T3_9GLOM</name>
<organism evidence="1 2">
    <name type="scientific">Dentiscutata heterogama</name>
    <dbReference type="NCBI Taxonomy" id="1316150"/>
    <lineage>
        <taxon>Eukaryota</taxon>
        <taxon>Fungi</taxon>
        <taxon>Fungi incertae sedis</taxon>
        <taxon>Mucoromycota</taxon>
        <taxon>Glomeromycotina</taxon>
        <taxon>Glomeromycetes</taxon>
        <taxon>Diversisporales</taxon>
        <taxon>Gigasporaceae</taxon>
        <taxon>Dentiscutata</taxon>
    </lineage>
</organism>
<protein>
    <submittedName>
        <fullName evidence="1">1441_t:CDS:1</fullName>
    </submittedName>
</protein>
<dbReference type="Proteomes" id="UP000789702">
    <property type="component" value="Unassembled WGS sequence"/>
</dbReference>
<proteinExistence type="predicted"/>
<evidence type="ECO:0000313" key="2">
    <source>
        <dbReference type="Proteomes" id="UP000789702"/>
    </source>
</evidence>